<evidence type="ECO:0000256" key="1">
    <source>
        <dbReference type="SAM" id="Phobius"/>
    </source>
</evidence>
<evidence type="ECO:0000313" key="4">
    <source>
        <dbReference type="Proteomes" id="UP000288805"/>
    </source>
</evidence>
<organism evidence="3 4">
    <name type="scientific">Vitis vinifera</name>
    <name type="common">Grape</name>
    <dbReference type="NCBI Taxonomy" id="29760"/>
    <lineage>
        <taxon>Eukaryota</taxon>
        <taxon>Viridiplantae</taxon>
        <taxon>Streptophyta</taxon>
        <taxon>Embryophyta</taxon>
        <taxon>Tracheophyta</taxon>
        <taxon>Spermatophyta</taxon>
        <taxon>Magnoliopsida</taxon>
        <taxon>eudicotyledons</taxon>
        <taxon>Gunneridae</taxon>
        <taxon>Pentapetalae</taxon>
        <taxon>rosids</taxon>
        <taxon>Vitales</taxon>
        <taxon>Vitaceae</taxon>
        <taxon>Viteae</taxon>
        <taxon>Vitis</taxon>
    </lineage>
</organism>
<protein>
    <submittedName>
        <fullName evidence="3">Retrovirus-related Pol polyprotein from transposon RE1</fullName>
    </submittedName>
</protein>
<keyword evidence="1" id="KW-0472">Membrane</keyword>
<dbReference type="EMBL" id="QGNW01000214">
    <property type="protein sequence ID" value="RVW84565.1"/>
    <property type="molecule type" value="Genomic_DNA"/>
</dbReference>
<accession>A0A438HJ98</accession>
<dbReference type="InterPro" id="IPR013103">
    <property type="entry name" value="RVT_2"/>
</dbReference>
<dbReference type="SUPFAM" id="SSF56672">
    <property type="entry name" value="DNA/RNA polymerases"/>
    <property type="match status" value="1"/>
</dbReference>
<keyword evidence="1" id="KW-0812">Transmembrane</keyword>
<dbReference type="AlphaFoldDB" id="A0A438HJ98"/>
<feature type="transmembrane region" description="Helical" evidence="1">
    <location>
        <begin position="404"/>
        <end position="422"/>
    </location>
</feature>
<dbReference type="Proteomes" id="UP000288805">
    <property type="component" value="Unassembled WGS sequence"/>
</dbReference>
<proteinExistence type="predicted"/>
<sequence>MVNRSKNGISRLKVYATTLEPSSVVDVLQQEQWRTAMIDEFLTPIRNRTWSLVSLPNGRKTIGCKWVFKVKENSNGTINKYKVRLVAKGFHQVAGFDFNETFSPVVKPTTIRVVLTIALANNWVVRQLDINNAFLNGDLQEKVFMEQPPGFVDTKQPHLVCKLHKSLYGLKQAAGAWFEKLRNVLIAFGFITTRSYQSLFIRITTTHTIFVLVYVDDILVTGYNNEEVQTIINQLNKSFTLKDLGEVDYFLSIQVRHTTERLHPSQTKYIKDLLCKAKMQFAKSSSTPMTSRLKLYGSDPVENGQLYRSIVGALQYVTITRPEISYCVNRATDPDDRWSTSRDPNSHLGILPFALIITRIFVNVGFELDPTHVILRPQVLINERRLHERLLPRRRRFKPWSRTLYYRSSIPLSLLLVAIIVMGDMEDFLTLLLSLMLLPPLFLFNGC</sequence>
<keyword evidence="1" id="KW-1133">Transmembrane helix</keyword>
<name>A0A438HJ98_VITVI</name>
<dbReference type="Pfam" id="PF07727">
    <property type="entry name" value="RVT_2"/>
    <property type="match status" value="1"/>
</dbReference>
<gene>
    <name evidence="3" type="primary">RE1_2057</name>
    <name evidence="3" type="ORF">CK203_048142</name>
</gene>
<reference evidence="3 4" key="1">
    <citation type="journal article" date="2018" name="PLoS Genet.">
        <title>Population sequencing reveals clonal diversity and ancestral inbreeding in the grapevine cultivar Chardonnay.</title>
        <authorList>
            <person name="Roach M.J."/>
            <person name="Johnson D.L."/>
            <person name="Bohlmann J."/>
            <person name="van Vuuren H.J."/>
            <person name="Jones S.J."/>
            <person name="Pretorius I.S."/>
            <person name="Schmidt S.A."/>
            <person name="Borneman A.R."/>
        </authorList>
    </citation>
    <scope>NUCLEOTIDE SEQUENCE [LARGE SCALE GENOMIC DNA]</scope>
    <source>
        <strain evidence="4">cv. Chardonnay</strain>
        <tissue evidence="3">Leaf</tissue>
    </source>
</reference>
<dbReference type="PANTHER" id="PTHR43383:SF2">
    <property type="entry name" value="AMIDOHYDROLASE 2 FAMILY PROTEIN"/>
    <property type="match status" value="1"/>
</dbReference>
<feature type="transmembrane region" description="Helical" evidence="1">
    <location>
        <begin position="428"/>
        <end position="446"/>
    </location>
</feature>
<comment type="caution">
    <text evidence="3">The sequence shown here is derived from an EMBL/GenBank/DDBJ whole genome shotgun (WGS) entry which is preliminary data.</text>
</comment>
<dbReference type="InterPro" id="IPR043502">
    <property type="entry name" value="DNA/RNA_pol_sf"/>
</dbReference>
<evidence type="ECO:0000313" key="3">
    <source>
        <dbReference type="EMBL" id="RVW84565.1"/>
    </source>
</evidence>
<feature type="domain" description="Reverse transcriptase Ty1/copia-type" evidence="2">
    <location>
        <begin position="47"/>
        <end position="290"/>
    </location>
</feature>
<dbReference type="PANTHER" id="PTHR43383">
    <property type="entry name" value="NODULIN 6"/>
    <property type="match status" value="1"/>
</dbReference>
<evidence type="ECO:0000259" key="2">
    <source>
        <dbReference type="Pfam" id="PF07727"/>
    </source>
</evidence>